<accession>A0A7J0FJ81</accession>
<organism evidence="2 3">
    <name type="scientific">Actinidia rufa</name>
    <dbReference type="NCBI Taxonomy" id="165716"/>
    <lineage>
        <taxon>Eukaryota</taxon>
        <taxon>Viridiplantae</taxon>
        <taxon>Streptophyta</taxon>
        <taxon>Embryophyta</taxon>
        <taxon>Tracheophyta</taxon>
        <taxon>Spermatophyta</taxon>
        <taxon>Magnoliopsida</taxon>
        <taxon>eudicotyledons</taxon>
        <taxon>Gunneridae</taxon>
        <taxon>Pentapetalae</taxon>
        <taxon>asterids</taxon>
        <taxon>Ericales</taxon>
        <taxon>Actinidiaceae</taxon>
        <taxon>Actinidia</taxon>
    </lineage>
</organism>
<feature type="region of interest" description="Disordered" evidence="1">
    <location>
        <begin position="1"/>
        <end position="25"/>
    </location>
</feature>
<dbReference type="AlphaFoldDB" id="A0A7J0FJ81"/>
<dbReference type="OrthoDB" id="2011523at2759"/>
<keyword evidence="3" id="KW-1185">Reference proteome</keyword>
<name>A0A7J0FJ81_9ERIC</name>
<evidence type="ECO:0000313" key="2">
    <source>
        <dbReference type="EMBL" id="GFY98755.1"/>
    </source>
</evidence>
<comment type="caution">
    <text evidence="2">The sequence shown here is derived from an EMBL/GenBank/DDBJ whole genome shotgun (WGS) entry which is preliminary data.</text>
</comment>
<proteinExistence type="predicted"/>
<reference evidence="2 3" key="1">
    <citation type="submission" date="2019-07" db="EMBL/GenBank/DDBJ databases">
        <title>De Novo Assembly of kiwifruit Actinidia rufa.</title>
        <authorList>
            <person name="Sugita-Konishi S."/>
            <person name="Sato K."/>
            <person name="Mori E."/>
            <person name="Abe Y."/>
            <person name="Kisaki G."/>
            <person name="Hamano K."/>
            <person name="Suezawa K."/>
            <person name="Otani M."/>
            <person name="Fukuda T."/>
            <person name="Manabe T."/>
            <person name="Gomi K."/>
            <person name="Tabuchi M."/>
            <person name="Akimitsu K."/>
            <person name="Kataoka I."/>
        </authorList>
    </citation>
    <scope>NUCLEOTIDE SEQUENCE [LARGE SCALE GENOMIC DNA]</scope>
    <source>
        <strain evidence="3">cv. Fuchu</strain>
    </source>
</reference>
<gene>
    <name evidence="2" type="ORF">Acr_13g0001560</name>
</gene>
<feature type="region of interest" description="Disordered" evidence="1">
    <location>
        <begin position="160"/>
        <end position="183"/>
    </location>
</feature>
<sequence>MVITKHASNDRRGDNPNPEEPEAVFNSRCKPSHLDKYVSKKQLYEVIAIEGVARVTETKHLKPELRLFHRYIAHNIIPKAGHYGQVTNMDAFIIYKATMEEPLNLNYIILKEMADVRNHNTRSLPFGAFLTRIFLHFGISLDNQPSQGLAKGFSKNTVKKGKSLGFDEGEGEDKGGNEGNNDMEIDLTIVPFEGIPEDPHVQEQEQGERSDDEHDGIHEGIRVDTEFTSHEKHPTQGETSTQEGPPAWFLKYFGELKDSLGRIEQRQEEIIQTQIKHGEYIDRLGDFYENLNAQQQTFHQQFSNQLDEVEAQVKGLWGPPFHRIASLEGCCIVAKLIASCLLVGDLDYIRLGKRHLFRSAELPTEDENLSGLEKRHRKLLQNIAKYLEDQVIPPSKVKHNVWCADLLNAGKNMSCLLVGNPGCIIPLEEASAQVQGCSKAIFRGFKSKEGAVKAFNGYFQQTGPSTVPDSAHCEELEKRLEIALAERDAAFDLAGAYAEALAQFHSLF</sequence>
<protein>
    <submittedName>
        <fullName evidence="2">Uncharacterized protein</fullName>
    </submittedName>
</protein>
<dbReference type="Proteomes" id="UP000585474">
    <property type="component" value="Unassembled WGS sequence"/>
</dbReference>
<evidence type="ECO:0000256" key="1">
    <source>
        <dbReference type="SAM" id="MobiDB-lite"/>
    </source>
</evidence>
<dbReference type="EMBL" id="BJWL01000013">
    <property type="protein sequence ID" value="GFY98755.1"/>
    <property type="molecule type" value="Genomic_DNA"/>
</dbReference>
<evidence type="ECO:0000313" key="3">
    <source>
        <dbReference type="Proteomes" id="UP000585474"/>
    </source>
</evidence>